<organism evidence="2 3">
    <name type="scientific">Azohydromonas caseinilytica</name>
    <dbReference type="NCBI Taxonomy" id="2728836"/>
    <lineage>
        <taxon>Bacteria</taxon>
        <taxon>Pseudomonadati</taxon>
        <taxon>Pseudomonadota</taxon>
        <taxon>Betaproteobacteria</taxon>
        <taxon>Burkholderiales</taxon>
        <taxon>Sphaerotilaceae</taxon>
        <taxon>Azohydromonas</taxon>
    </lineage>
</organism>
<dbReference type="Proteomes" id="UP000574067">
    <property type="component" value="Unassembled WGS sequence"/>
</dbReference>
<evidence type="ECO:0000313" key="3">
    <source>
        <dbReference type="Proteomes" id="UP000574067"/>
    </source>
</evidence>
<dbReference type="PROSITE" id="PS51186">
    <property type="entry name" value="GNAT"/>
    <property type="match status" value="1"/>
</dbReference>
<evidence type="ECO:0000313" key="2">
    <source>
        <dbReference type="EMBL" id="NML16134.1"/>
    </source>
</evidence>
<evidence type="ECO:0000259" key="1">
    <source>
        <dbReference type="PROSITE" id="PS51186"/>
    </source>
</evidence>
<accession>A0A848F9B8</accession>
<dbReference type="Pfam" id="PF00583">
    <property type="entry name" value="Acetyltransf_1"/>
    <property type="match status" value="1"/>
</dbReference>
<sequence length="177" mass="19722">MLRTARSTDAAAIAALHAASWRFAYRAALSEEYLAGDIVEDRIHLWQQRLDQPAAEQCVVVAGNESLKGFACLYLNDDPEWGSLLDNIHVRETSLRESIGTALLLEVARRAAELAPKAGLYLWVLQSNLRARRFYEFHGAANVGEDVWNAPGGTFVPRFRYAWPAGRLPLKADSRLA</sequence>
<dbReference type="Gene3D" id="3.40.630.30">
    <property type="match status" value="1"/>
</dbReference>
<dbReference type="SUPFAM" id="SSF55729">
    <property type="entry name" value="Acyl-CoA N-acyltransferases (Nat)"/>
    <property type="match status" value="1"/>
</dbReference>
<dbReference type="GO" id="GO:0016747">
    <property type="term" value="F:acyltransferase activity, transferring groups other than amino-acyl groups"/>
    <property type="evidence" value="ECO:0007669"/>
    <property type="project" value="InterPro"/>
</dbReference>
<keyword evidence="3" id="KW-1185">Reference proteome</keyword>
<dbReference type="AlphaFoldDB" id="A0A848F9B8"/>
<dbReference type="InterPro" id="IPR016181">
    <property type="entry name" value="Acyl_CoA_acyltransferase"/>
</dbReference>
<proteinExistence type="predicted"/>
<dbReference type="RefSeq" id="WP_169161027.1">
    <property type="nucleotide sequence ID" value="NZ_JABBFW010000008.1"/>
</dbReference>
<keyword evidence="2" id="KW-0808">Transferase</keyword>
<feature type="domain" description="N-acetyltransferase" evidence="1">
    <location>
        <begin position="1"/>
        <end position="166"/>
    </location>
</feature>
<dbReference type="EMBL" id="JABBFW010000008">
    <property type="protein sequence ID" value="NML16134.1"/>
    <property type="molecule type" value="Genomic_DNA"/>
</dbReference>
<reference evidence="2 3" key="1">
    <citation type="submission" date="2020-04" db="EMBL/GenBank/DDBJ databases">
        <title>Azohydromonas sp. isolated from soil.</title>
        <authorList>
            <person name="Dahal R.H."/>
        </authorList>
    </citation>
    <scope>NUCLEOTIDE SEQUENCE [LARGE SCALE GENOMIC DNA]</scope>
    <source>
        <strain evidence="2 3">G-1-1-14</strain>
    </source>
</reference>
<comment type="caution">
    <text evidence="2">The sequence shown here is derived from an EMBL/GenBank/DDBJ whole genome shotgun (WGS) entry which is preliminary data.</text>
</comment>
<protein>
    <submittedName>
        <fullName evidence="2">GNAT family N-acetyltransferase</fullName>
    </submittedName>
</protein>
<dbReference type="InterPro" id="IPR000182">
    <property type="entry name" value="GNAT_dom"/>
</dbReference>
<gene>
    <name evidence="2" type="ORF">HHL10_14220</name>
</gene>
<name>A0A848F9B8_9BURK</name>